<organism evidence="2 3">
    <name type="scientific">Photobacterium gaetbulicola Gung47</name>
    <dbReference type="NCBI Taxonomy" id="658445"/>
    <lineage>
        <taxon>Bacteria</taxon>
        <taxon>Pseudomonadati</taxon>
        <taxon>Pseudomonadota</taxon>
        <taxon>Gammaproteobacteria</taxon>
        <taxon>Vibrionales</taxon>
        <taxon>Vibrionaceae</taxon>
        <taxon>Photobacterium</taxon>
    </lineage>
</organism>
<dbReference type="Proteomes" id="UP000032303">
    <property type="component" value="Chromosome 1"/>
</dbReference>
<feature type="transmembrane region" description="Helical" evidence="1">
    <location>
        <begin position="36"/>
        <end position="59"/>
    </location>
</feature>
<dbReference type="Gene3D" id="1.20.1250.20">
    <property type="entry name" value="MFS general substrate transporter like domains"/>
    <property type="match status" value="1"/>
</dbReference>
<feature type="transmembrane region" description="Helical" evidence="1">
    <location>
        <begin position="100"/>
        <end position="124"/>
    </location>
</feature>
<dbReference type="SUPFAM" id="SSF103473">
    <property type="entry name" value="MFS general substrate transporter"/>
    <property type="match status" value="1"/>
</dbReference>
<dbReference type="AlphaFoldDB" id="A0A0C5W2T9"/>
<keyword evidence="3" id="KW-1185">Reference proteome</keyword>
<gene>
    <name evidence="2" type="ORF">H744_1c0651</name>
</gene>
<dbReference type="InterPro" id="IPR036259">
    <property type="entry name" value="MFS_trans_sf"/>
</dbReference>
<keyword evidence="1" id="KW-1133">Transmembrane helix</keyword>
<accession>A0A0C5W2T9</accession>
<evidence type="ECO:0000313" key="3">
    <source>
        <dbReference type="Proteomes" id="UP000032303"/>
    </source>
</evidence>
<dbReference type="PATRIC" id="fig|658445.3.peg.703"/>
<keyword evidence="1" id="KW-0812">Transmembrane</keyword>
<dbReference type="STRING" id="658445.H744_1c0651"/>
<feature type="transmembrane region" description="Helical" evidence="1">
    <location>
        <begin position="130"/>
        <end position="159"/>
    </location>
</feature>
<dbReference type="KEGG" id="pgb:H744_1c0651"/>
<proteinExistence type="predicted"/>
<name>A0A0C5W2T9_9GAMM</name>
<keyword evidence="1" id="KW-0472">Membrane</keyword>
<reference evidence="2 3" key="1">
    <citation type="submission" date="2013-05" db="EMBL/GenBank/DDBJ databases">
        <title>Complete genome sequence of the lipase-producing bacterium Photobacterium gaetbulicola Gung47.</title>
        <authorList>
            <person name="Kim Y.-O."/>
        </authorList>
    </citation>
    <scope>NUCLEOTIDE SEQUENCE [LARGE SCALE GENOMIC DNA]</scope>
    <source>
        <strain evidence="2 3">Gung47</strain>
    </source>
</reference>
<dbReference type="HOGENOM" id="CLU_1601138_0_0_6"/>
<evidence type="ECO:0000313" key="2">
    <source>
        <dbReference type="EMBL" id="AJR05676.1"/>
    </source>
</evidence>
<feature type="transmembrane region" description="Helical" evidence="1">
    <location>
        <begin position="71"/>
        <end position="88"/>
    </location>
</feature>
<sequence length="166" mass="18328">MICVFPFIKATPCNRGPLNQLKHGMQSYLSTPRLRALWIGYLAASAASAIVIVNTVVYANQVLVGGEQETALAMAVVGFGSMVIALKLPKWLEGRKLRSFMLLGSTMIVTAFFAAHFSLTHLWWLFTYLLAGWSAVMLGLSAAYWVMVVLCLCSLLAVYRCFPKED</sequence>
<protein>
    <submittedName>
        <fullName evidence="2">Putative NreB protein</fullName>
    </submittedName>
</protein>
<evidence type="ECO:0000256" key="1">
    <source>
        <dbReference type="SAM" id="Phobius"/>
    </source>
</evidence>
<dbReference type="EMBL" id="CP005973">
    <property type="protein sequence ID" value="AJR05676.1"/>
    <property type="molecule type" value="Genomic_DNA"/>
</dbReference>